<dbReference type="InterPro" id="IPR001029">
    <property type="entry name" value="Flagellin_N"/>
</dbReference>
<accession>A0A2W5Q3X5</accession>
<keyword evidence="3" id="KW-0964">Secreted</keyword>
<evidence type="ECO:0000259" key="5">
    <source>
        <dbReference type="Pfam" id="PF00700"/>
    </source>
</evidence>
<dbReference type="GO" id="GO:0009288">
    <property type="term" value="C:bacterial-type flagellum"/>
    <property type="evidence" value="ECO:0007669"/>
    <property type="project" value="UniProtKB-SubCell"/>
</dbReference>
<comment type="function">
    <text evidence="3">Flagellin is the subunit protein which polymerizes to form the filaments of bacterial flagella.</text>
</comment>
<evidence type="ECO:0000259" key="4">
    <source>
        <dbReference type="Pfam" id="PF00669"/>
    </source>
</evidence>
<dbReference type="GO" id="GO:0005576">
    <property type="term" value="C:extracellular region"/>
    <property type="evidence" value="ECO:0007669"/>
    <property type="project" value="UniProtKB-SubCell"/>
</dbReference>
<evidence type="ECO:0000313" key="6">
    <source>
        <dbReference type="EMBL" id="PZQ52017.1"/>
    </source>
</evidence>
<dbReference type="SUPFAM" id="SSF64518">
    <property type="entry name" value="Phase 1 flagellin"/>
    <property type="match status" value="1"/>
</dbReference>
<keyword evidence="6" id="KW-0969">Cilium</keyword>
<dbReference type="GO" id="GO:0005198">
    <property type="term" value="F:structural molecule activity"/>
    <property type="evidence" value="ECO:0007669"/>
    <property type="project" value="UniProtKB-UniRule"/>
</dbReference>
<keyword evidence="6" id="KW-0282">Flagellum</keyword>
<dbReference type="EMBL" id="QFPX01000021">
    <property type="protein sequence ID" value="PZQ52017.1"/>
    <property type="molecule type" value="Genomic_DNA"/>
</dbReference>
<evidence type="ECO:0000256" key="2">
    <source>
        <dbReference type="ARBA" id="ARBA00023143"/>
    </source>
</evidence>
<dbReference type="InterPro" id="IPR046358">
    <property type="entry name" value="Flagellin_C"/>
</dbReference>
<dbReference type="InterPro" id="IPR001492">
    <property type="entry name" value="Flagellin"/>
</dbReference>
<dbReference type="Pfam" id="PF00669">
    <property type="entry name" value="Flagellin_N"/>
    <property type="match status" value="1"/>
</dbReference>
<sequence>MTRVATIPLQRTLASAITRSQENLATSQLQLTSGKKATDYAGLGLDAVRTLSARSMLAQQESYKSNAGRVSTSLSLYDANLSQIDSSLSDLRTELMTAMGTGDSPSLQATIESAFGDLRTSLNATEAGIPLFAGSQTSSQPFLPKTLQDTVGLDAADAFANDTVRQSTRVGDSIELEYGVGASEVATNLIPAFRALAEAGPFGETLTDTQKQAIGDAIALLDVGIKDVRTVNATNGRNQNKVEALSDRADDRITLFTEVIGSVEDADLGQVAIDITQRQTILEASYSVFAQLNSMSLAQFLK</sequence>
<evidence type="ECO:0000256" key="1">
    <source>
        <dbReference type="ARBA" id="ARBA00005709"/>
    </source>
</evidence>
<comment type="similarity">
    <text evidence="1 3">Belongs to the bacterial flagellin family.</text>
</comment>
<dbReference type="Proteomes" id="UP000249082">
    <property type="component" value="Unassembled WGS sequence"/>
</dbReference>
<evidence type="ECO:0000313" key="7">
    <source>
        <dbReference type="Proteomes" id="UP000249082"/>
    </source>
</evidence>
<comment type="caution">
    <text evidence="6">The sequence shown here is derived from an EMBL/GenBank/DDBJ whole genome shotgun (WGS) entry which is preliminary data.</text>
</comment>
<dbReference type="AlphaFoldDB" id="A0A2W5Q3X5"/>
<dbReference type="PANTHER" id="PTHR42792">
    <property type="entry name" value="FLAGELLIN"/>
    <property type="match status" value="1"/>
</dbReference>
<feature type="domain" description="Flagellin N-terminal" evidence="4">
    <location>
        <begin position="10"/>
        <end position="137"/>
    </location>
</feature>
<name>A0A2W5Q3X5_9SPHN</name>
<keyword evidence="2 3" id="KW-0975">Bacterial flagellum</keyword>
<organism evidence="6 7">
    <name type="scientific">Novosphingobium pentaromativorans</name>
    <dbReference type="NCBI Taxonomy" id="205844"/>
    <lineage>
        <taxon>Bacteria</taxon>
        <taxon>Pseudomonadati</taxon>
        <taxon>Pseudomonadota</taxon>
        <taxon>Alphaproteobacteria</taxon>
        <taxon>Sphingomonadales</taxon>
        <taxon>Sphingomonadaceae</taxon>
        <taxon>Novosphingobium</taxon>
    </lineage>
</organism>
<feature type="domain" description="Flagellin C-terminal" evidence="5">
    <location>
        <begin position="220"/>
        <end position="301"/>
    </location>
</feature>
<dbReference type="PANTHER" id="PTHR42792:SF1">
    <property type="entry name" value="FLAGELLAR HOOK-ASSOCIATED PROTEIN 3"/>
    <property type="match status" value="1"/>
</dbReference>
<comment type="subcellular location">
    <subcellularLocation>
        <location evidence="3">Secreted</location>
    </subcellularLocation>
    <subcellularLocation>
        <location evidence="3">Bacterial flagellum</location>
    </subcellularLocation>
</comment>
<gene>
    <name evidence="6" type="ORF">DI555_19540</name>
</gene>
<reference evidence="6 7" key="1">
    <citation type="submission" date="2017-08" db="EMBL/GenBank/DDBJ databases">
        <title>Infants hospitalized years apart are colonized by the same room-sourced microbial strains.</title>
        <authorList>
            <person name="Brooks B."/>
            <person name="Olm M.R."/>
            <person name="Firek B.A."/>
            <person name="Baker R."/>
            <person name="Thomas B.C."/>
            <person name="Morowitz M.J."/>
            <person name="Banfield J.F."/>
        </authorList>
    </citation>
    <scope>NUCLEOTIDE SEQUENCE [LARGE SCALE GENOMIC DNA]</scope>
    <source>
        <strain evidence="6">S2_005_002_R2_33</strain>
    </source>
</reference>
<keyword evidence="6" id="KW-0966">Cell projection</keyword>
<proteinExistence type="inferred from homology"/>
<evidence type="ECO:0000256" key="3">
    <source>
        <dbReference type="RuleBase" id="RU362073"/>
    </source>
</evidence>
<dbReference type="Gene3D" id="1.20.1330.10">
    <property type="entry name" value="f41 fragment of flagellin, N-terminal domain"/>
    <property type="match status" value="1"/>
</dbReference>
<dbReference type="Pfam" id="PF00700">
    <property type="entry name" value="Flagellin_C"/>
    <property type="match status" value="1"/>
</dbReference>
<protein>
    <recommendedName>
        <fullName evidence="3">Flagellin</fullName>
    </recommendedName>
</protein>